<dbReference type="PROSITE" id="PS01066">
    <property type="entry name" value="UPP_SYNTHASE"/>
    <property type="match status" value="1"/>
</dbReference>
<dbReference type="HOGENOM" id="CLU_038505_4_2_11"/>
<dbReference type="PANTHER" id="PTHR10291:SF43">
    <property type="entry name" value="DEHYDRODOLICHYL DIPHOSPHATE SYNTHASE COMPLEX SUBUNIT DHDDS"/>
    <property type="match status" value="1"/>
</dbReference>
<sequence>MADQLRKIEEATAAAPGLLANIAIAYDGRADIVAAVHKLLALGLPAHCGIDDVERLLADRLSTAGLPDPDLLIRTSGELRTSGFLLWQGAQAELYFTATPWPEIQEHDLLKALAAYRSRHRRFGR</sequence>
<dbReference type="GO" id="GO:0046872">
    <property type="term" value="F:metal ion binding"/>
    <property type="evidence" value="ECO:0007669"/>
    <property type="project" value="UniProtKB-KW"/>
</dbReference>
<organism evidence="5 6">
    <name type="scientific">Streptomyces roseochromogenus subsp. oscitans DS 12.976</name>
    <dbReference type="NCBI Taxonomy" id="1352936"/>
    <lineage>
        <taxon>Bacteria</taxon>
        <taxon>Bacillati</taxon>
        <taxon>Actinomycetota</taxon>
        <taxon>Actinomycetes</taxon>
        <taxon>Kitasatosporales</taxon>
        <taxon>Streptomycetaceae</taxon>
        <taxon>Streptomyces</taxon>
    </lineage>
</organism>
<evidence type="ECO:0000256" key="3">
    <source>
        <dbReference type="ARBA" id="ARBA00022842"/>
    </source>
</evidence>
<evidence type="ECO:0000256" key="2">
    <source>
        <dbReference type="ARBA" id="ARBA00022723"/>
    </source>
</evidence>
<dbReference type="OrthoDB" id="4191603at2"/>
<comment type="similarity">
    <text evidence="4">Belongs to the UPP synthase family. Z-FPP synthase subfamily.</text>
</comment>
<evidence type="ECO:0000256" key="1">
    <source>
        <dbReference type="ARBA" id="ARBA00022679"/>
    </source>
</evidence>
<evidence type="ECO:0000313" key="5">
    <source>
        <dbReference type="EMBL" id="EST18475.1"/>
    </source>
</evidence>
<evidence type="ECO:0008006" key="7">
    <source>
        <dbReference type="Google" id="ProtNLM"/>
    </source>
</evidence>
<dbReference type="PANTHER" id="PTHR10291">
    <property type="entry name" value="DEHYDRODOLICHYL DIPHOSPHATE SYNTHASE FAMILY MEMBER"/>
    <property type="match status" value="1"/>
</dbReference>
<proteinExistence type="inferred from homology"/>
<keyword evidence="1" id="KW-0808">Transferase</keyword>
<protein>
    <recommendedName>
        <fullName evidence="7">Di-trans,poly-cis-decaprenylcistransferase</fullName>
    </recommendedName>
</protein>
<dbReference type="Pfam" id="PF01255">
    <property type="entry name" value="Prenyltransf"/>
    <property type="match status" value="1"/>
</dbReference>
<keyword evidence="6" id="KW-1185">Reference proteome</keyword>
<dbReference type="InterPro" id="IPR036424">
    <property type="entry name" value="UPP_synth-like_sf"/>
</dbReference>
<keyword evidence="3" id="KW-0460">Magnesium</keyword>
<dbReference type="Gene3D" id="3.40.1180.10">
    <property type="entry name" value="Decaprenyl diphosphate synthase-like"/>
    <property type="match status" value="1"/>
</dbReference>
<dbReference type="GO" id="GO:0045547">
    <property type="term" value="F:ditrans,polycis-polyprenyl diphosphate synthase [(2E,6E)-farnesyl diphosphate specific] activity"/>
    <property type="evidence" value="ECO:0007669"/>
    <property type="project" value="TreeGrafter"/>
</dbReference>
<reference evidence="5 6" key="1">
    <citation type="journal article" date="2014" name="Genome Announc.">
        <title>Draft Genome Sequence of Streptomyces roseochromogenes subsp. oscitans DS 12.976, Producer of the Aminocoumarin Antibiotic Clorobiocin.</title>
        <authorList>
            <person name="Ruckert C."/>
            <person name="Kalinowski J."/>
            <person name="Heide L."/>
            <person name="Apel A.K."/>
        </authorList>
    </citation>
    <scope>NUCLEOTIDE SEQUENCE [LARGE SCALE GENOMIC DNA]</scope>
    <source>
        <strain evidence="5 6">DS 12.976</strain>
    </source>
</reference>
<dbReference type="InterPro" id="IPR001441">
    <property type="entry name" value="UPP_synth-like"/>
</dbReference>
<dbReference type="SUPFAM" id="SSF64005">
    <property type="entry name" value="Undecaprenyl diphosphate synthase"/>
    <property type="match status" value="1"/>
</dbReference>
<dbReference type="EMBL" id="AWQX01000391">
    <property type="protein sequence ID" value="EST18475.1"/>
    <property type="molecule type" value="Genomic_DNA"/>
</dbReference>
<keyword evidence="2" id="KW-0479">Metal-binding</keyword>
<gene>
    <name evidence="5" type="ORF">M878_44975</name>
</gene>
<dbReference type="InterPro" id="IPR018520">
    <property type="entry name" value="UPP_synth-like_CS"/>
</dbReference>
<evidence type="ECO:0000313" key="6">
    <source>
        <dbReference type="Proteomes" id="UP000017984"/>
    </source>
</evidence>
<accession>V6JF68</accession>
<dbReference type="AlphaFoldDB" id="V6JF68"/>
<dbReference type="GO" id="GO:0016094">
    <property type="term" value="P:polyprenol biosynthetic process"/>
    <property type="evidence" value="ECO:0007669"/>
    <property type="project" value="TreeGrafter"/>
</dbReference>
<dbReference type="PATRIC" id="fig|1352936.5.peg.9337"/>
<name>V6JF68_STRRC</name>
<dbReference type="Proteomes" id="UP000017984">
    <property type="component" value="Chromosome"/>
</dbReference>
<comment type="caution">
    <text evidence="5">The sequence shown here is derived from an EMBL/GenBank/DDBJ whole genome shotgun (WGS) entry which is preliminary data.</text>
</comment>
<dbReference type="STRING" id="1352936.M878_44975"/>
<evidence type="ECO:0000256" key="4">
    <source>
        <dbReference type="ARBA" id="ARBA00038453"/>
    </source>
</evidence>